<dbReference type="EMBL" id="LK052915">
    <property type="protein sequence ID" value="CDR47222.1"/>
    <property type="molecule type" value="Genomic_DNA"/>
</dbReference>
<evidence type="ECO:0000256" key="2">
    <source>
        <dbReference type="ARBA" id="ARBA00022741"/>
    </source>
</evidence>
<evidence type="ECO:0000256" key="4">
    <source>
        <dbReference type="ARBA" id="ARBA00022840"/>
    </source>
</evidence>
<feature type="region of interest" description="Disordered" evidence="6">
    <location>
        <begin position="326"/>
        <end position="555"/>
    </location>
</feature>
<dbReference type="GO" id="GO:0005524">
    <property type="term" value="F:ATP binding"/>
    <property type="evidence" value="ECO:0007669"/>
    <property type="project" value="UniProtKB-UniRule"/>
</dbReference>
<feature type="region of interest" description="Disordered" evidence="6">
    <location>
        <begin position="800"/>
        <end position="823"/>
    </location>
</feature>
<dbReference type="PANTHER" id="PTHR48016:SF48">
    <property type="entry name" value="SERINE_THREONINE-PROTEIN KINASE BCK1_SLK1_SSP31"/>
    <property type="match status" value="1"/>
</dbReference>
<name>A0A061BCZ9_CYBFA</name>
<dbReference type="InterPro" id="IPR017441">
    <property type="entry name" value="Protein_kinase_ATP_BS"/>
</dbReference>
<feature type="compositionally biased region" description="Low complexity" evidence="6">
    <location>
        <begin position="143"/>
        <end position="154"/>
    </location>
</feature>
<feature type="compositionally biased region" description="Basic and acidic residues" evidence="6">
    <location>
        <begin position="680"/>
        <end position="689"/>
    </location>
</feature>
<dbReference type="InterPro" id="IPR008271">
    <property type="entry name" value="Ser/Thr_kinase_AS"/>
</dbReference>
<feature type="compositionally biased region" description="Polar residues" evidence="6">
    <location>
        <begin position="126"/>
        <end position="142"/>
    </location>
</feature>
<sequence length="1411" mass="156119">MSSKKYADATKRGSDNIPDFLIDSVPYIDHNMQSMKKISMDPINPYLPADKIRKFSNSSIKSEEPVHAPPGHADRSTVSEGDASKFSFEPLTALNSPARPQGVPPALPERPTQRPSLETHPDRSSAADTTSGSNNVSFHTARSGNSSFNSSLISDMTPTGMATPTIKKSPRIPLKIETDVMTPEPGIKTSTPSKSANVSYSDNSREFSFFNNTSALHGPESPLNSSIIGKSTPNNHIVQHSRQSSISWDVQVPEEWTLERVLYWLELNQFNESWSACIKRHNLTGRRFLALTSYQNLKTYKNELETQNDSTQSRFIHLLRKTLDRPSSTATTATVTSPPDTASISSVDSVESSPSSENIKFHGRSTSETGPVTAERLVPTLSAPNFDHSPVDLTRPSTANPPAFRRSNVTRRPMSSVETSENAWSSSPNSPATQQSFFRRHNKSNSSDSSLFTSLFTSSSSHLPQSQEEKRQSSSNSSSRDQHEHKGGLLSKFGLRNNRCRTRESSLGESPISPVPSSSGRQTESSRSMDSRSSFDSRKSFDLKRRTEATKGSSGSRFEEVIPPFIIDRKFQPVPENNNSDKYILVTMDNKNFTPINIGQCKDKEELRKLIVDELNPKSSEITIHLTEFGCSIGEALDEEILDKIVKHGFNHCSGKFLITSNDTLSTVTSSSMTSTSDLHSFESRDDRAYPNTPKQFYESTITRSPGIDYLNFKDHQPQEIVEETAPETAKFVSKSTPDLHTTSTLSSGGGGGVKPQRAPPKQISRPAVPNTFRIVRPTEKGEINFDKRRESPFVNKPSLIARRTAPPPPKNKADHNMTRPSLNRSADSRISMMPTLETLQESISNEGTFINSYTPGSSNTLVPEPYKGSGSVSPGSRKAFENDPMAASQASTIQESRNMAIQRSFSGAVSRSYSARTIDKFKENVISFDDAPGLEEESDDSDDGFWAKAPDVKSASDVSISEMIVRPAPEVLYDNLEKFFPNADLDQPVIDVSSPPASPLNDKQAQQIQQAQQVQQQQQPKKTQMKRVVSSSTTDEKMEKLNRPQRMKTIRAVAREAGEARKRAASTTDKVPNGLLRRQSTKMWGRKVVEVKPNQKQSISKLREDKNGDIKEFSWIKGELIGKGTFGNVYLALNVTTGEMIAVKQVRVPANAEMSPRIRDVIDALQSEVDTLKDLDHLNIVQYLGFEKTEKEYNLFLDYVAGGSVASCLRLHGKFGEPLIKFLTTQIISGLAYLHSRGILHRDLKADNLLLDLDGVCKISDFGISKKSNDIYANDRGMSMQGTIFWMAPEVVNSDGAGYSAKVDIWSLGCVVLEMFAGRRPWSNLEAIPAMLKIGKAKAAPPIPEDTLPLVSTVGRQFLDSCFVTDATKRPTAQQLCLDEFCKVDTSFRFANTKLAQMIKSNEKRFTVAS</sequence>
<dbReference type="FunFam" id="1.10.510.10:FF:000182">
    <property type="entry name" value="MAP kinase kinase kinase mkh1"/>
    <property type="match status" value="1"/>
</dbReference>
<dbReference type="PROSITE" id="PS00108">
    <property type="entry name" value="PROTEIN_KINASE_ST"/>
    <property type="match status" value="1"/>
</dbReference>
<feature type="region of interest" description="Disordered" evidence="6">
    <location>
        <begin position="988"/>
        <end position="1045"/>
    </location>
</feature>
<feature type="binding site" evidence="5">
    <location>
        <position position="1145"/>
    </location>
    <ligand>
        <name>ATP</name>
        <dbReference type="ChEBI" id="CHEBI:30616"/>
    </ligand>
</feature>
<reference evidence="8" key="1">
    <citation type="journal article" date="2014" name="Genome Announc.">
        <title>Genome sequence of the yeast Cyberlindnera fabianii (Hansenula fabianii).</title>
        <authorList>
            <person name="Freel K.C."/>
            <person name="Sarilar V."/>
            <person name="Neuveglise C."/>
            <person name="Devillers H."/>
            <person name="Friedrich A."/>
            <person name="Schacherer J."/>
        </authorList>
    </citation>
    <scope>NUCLEOTIDE SEQUENCE</scope>
    <source>
        <strain evidence="8">YJS4271</strain>
    </source>
</reference>
<dbReference type="InterPro" id="IPR050538">
    <property type="entry name" value="MAP_kinase_kinase_kinase"/>
</dbReference>
<feature type="region of interest" description="Disordered" evidence="6">
    <location>
        <begin position="861"/>
        <end position="883"/>
    </location>
</feature>
<keyword evidence="4 5" id="KW-0067">ATP-binding</keyword>
<dbReference type="Gene3D" id="1.10.510.10">
    <property type="entry name" value="Transferase(Phosphotransferase) domain 1"/>
    <property type="match status" value="1"/>
</dbReference>
<feature type="domain" description="Protein kinase" evidence="7">
    <location>
        <begin position="1116"/>
        <end position="1383"/>
    </location>
</feature>
<feature type="compositionally biased region" description="Basic and acidic residues" evidence="6">
    <location>
        <begin position="527"/>
        <end position="549"/>
    </location>
</feature>
<proteinExistence type="predicted"/>
<feature type="region of interest" description="Disordered" evidence="6">
    <location>
        <begin position="673"/>
        <end position="693"/>
    </location>
</feature>
<dbReference type="PANTHER" id="PTHR48016">
    <property type="entry name" value="MAP KINASE KINASE KINASE SSK2-RELATED-RELATED"/>
    <property type="match status" value="1"/>
</dbReference>
<dbReference type="InterPro" id="IPR011009">
    <property type="entry name" value="Kinase-like_dom_sf"/>
</dbReference>
<evidence type="ECO:0000313" key="8">
    <source>
        <dbReference type="EMBL" id="CDR47222.1"/>
    </source>
</evidence>
<organism evidence="8">
    <name type="scientific">Cyberlindnera fabianii</name>
    <name type="common">Yeast</name>
    <name type="synonym">Hansenula fabianii</name>
    <dbReference type="NCBI Taxonomy" id="36022"/>
    <lineage>
        <taxon>Eukaryota</taxon>
        <taxon>Fungi</taxon>
        <taxon>Dikarya</taxon>
        <taxon>Ascomycota</taxon>
        <taxon>Saccharomycotina</taxon>
        <taxon>Saccharomycetes</taxon>
        <taxon>Phaffomycetales</taxon>
        <taxon>Phaffomycetaceae</taxon>
        <taxon>Cyberlindnera</taxon>
    </lineage>
</organism>
<dbReference type="SMART" id="SM00220">
    <property type="entry name" value="S_TKc"/>
    <property type="match status" value="1"/>
</dbReference>
<accession>A0A061BCZ9</accession>
<protein>
    <submittedName>
        <fullName evidence="8">CYFA0S30e00562g1_1</fullName>
    </submittedName>
</protein>
<dbReference type="PhylomeDB" id="A0A061BCZ9"/>
<evidence type="ECO:0000256" key="6">
    <source>
        <dbReference type="SAM" id="MobiDB-lite"/>
    </source>
</evidence>
<evidence type="ECO:0000256" key="1">
    <source>
        <dbReference type="ARBA" id="ARBA00022679"/>
    </source>
</evidence>
<feature type="compositionally biased region" description="Low complexity" evidence="6">
    <location>
        <begin position="326"/>
        <end position="357"/>
    </location>
</feature>
<evidence type="ECO:0000259" key="7">
    <source>
        <dbReference type="PROSITE" id="PS50011"/>
    </source>
</evidence>
<dbReference type="Pfam" id="PF00069">
    <property type="entry name" value="Pkinase"/>
    <property type="match status" value="1"/>
</dbReference>
<dbReference type="GO" id="GO:0000165">
    <property type="term" value="P:MAPK cascade"/>
    <property type="evidence" value="ECO:0007669"/>
    <property type="project" value="UniProtKB-ARBA"/>
</dbReference>
<keyword evidence="2 5" id="KW-0547">Nucleotide-binding</keyword>
<dbReference type="SUPFAM" id="SSF56112">
    <property type="entry name" value="Protein kinase-like (PK-like)"/>
    <property type="match status" value="1"/>
</dbReference>
<evidence type="ECO:0000256" key="3">
    <source>
        <dbReference type="ARBA" id="ARBA00022777"/>
    </source>
</evidence>
<dbReference type="PROSITE" id="PS00107">
    <property type="entry name" value="PROTEIN_KINASE_ATP"/>
    <property type="match status" value="1"/>
</dbReference>
<feature type="compositionally biased region" description="Low complexity" evidence="6">
    <location>
        <begin position="444"/>
        <end position="461"/>
    </location>
</feature>
<dbReference type="GO" id="GO:0004672">
    <property type="term" value="F:protein kinase activity"/>
    <property type="evidence" value="ECO:0007669"/>
    <property type="project" value="InterPro"/>
</dbReference>
<dbReference type="OrthoDB" id="266718at2759"/>
<evidence type="ECO:0000256" key="5">
    <source>
        <dbReference type="PROSITE-ProRule" id="PRU10141"/>
    </source>
</evidence>
<keyword evidence="1" id="KW-0808">Transferase</keyword>
<feature type="compositionally biased region" description="Basic and acidic residues" evidence="6">
    <location>
        <begin position="61"/>
        <end position="77"/>
    </location>
</feature>
<feature type="region of interest" description="Disordered" evidence="6">
    <location>
        <begin position="59"/>
        <end position="169"/>
    </location>
</feature>
<feature type="compositionally biased region" description="Low complexity" evidence="6">
    <location>
        <begin position="517"/>
        <end position="526"/>
    </location>
</feature>
<dbReference type="InterPro" id="IPR000719">
    <property type="entry name" value="Prot_kinase_dom"/>
</dbReference>
<dbReference type="PROSITE" id="PS50011">
    <property type="entry name" value="PROTEIN_KINASE_DOM"/>
    <property type="match status" value="1"/>
</dbReference>
<feature type="region of interest" description="Disordered" evidence="6">
    <location>
        <begin position="729"/>
        <end position="769"/>
    </location>
</feature>
<gene>
    <name evidence="8" type="ORF">CYFA0S_30e00562g</name>
</gene>
<feature type="compositionally biased region" description="Low complexity" evidence="6">
    <location>
        <begin position="1005"/>
        <end position="1020"/>
    </location>
</feature>
<keyword evidence="3" id="KW-0418">Kinase</keyword>
<feature type="compositionally biased region" description="Polar residues" evidence="6">
    <location>
        <begin position="416"/>
        <end position="437"/>
    </location>
</feature>
<dbReference type="VEuPathDB" id="FungiDB:BON22_4690"/>